<gene>
    <name evidence="2" type="ORF">CY34DRAFT_793105</name>
</gene>
<dbReference type="Proteomes" id="UP000054485">
    <property type="component" value="Unassembled WGS sequence"/>
</dbReference>
<accession>A0A0D0A3T7</accession>
<dbReference type="OrthoDB" id="3044497at2759"/>
<reference evidence="3" key="2">
    <citation type="submission" date="2015-01" db="EMBL/GenBank/DDBJ databases">
        <title>Evolutionary Origins and Diversification of the Mycorrhizal Mutualists.</title>
        <authorList>
            <consortium name="DOE Joint Genome Institute"/>
            <consortium name="Mycorrhizal Genomics Consortium"/>
            <person name="Kohler A."/>
            <person name="Kuo A."/>
            <person name="Nagy L.G."/>
            <person name="Floudas D."/>
            <person name="Copeland A."/>
            <person name="Barry K.W."/>
            <person name="Cichocki N."/>
            <person name="Veneault-Fourrey C."/>
            <person name="LaButti K."/>
            <person name="Lindquist E.A."/>
            <person name="Lipzen A."/>
            <person name="Lundell T."/>
            <person name="Morin E."/>
            <person name="Murat C."/>
            <person name="Riley R."/>
            <person name="Ohm R."/>
            <person name="Sun H."/>
            <person name="Tunlid A."/>
            <person name="Henrissat B."/>
            <person name="Grigoriev I.V."/>
            <person name="Hibbett D.S."/>
            <person name="Martin F."/>
        </authorList>
    </citation>
    <scope>NUCLEOTIDE SEQUENCE [LARGE SCALE GENOMIC DNA]</scope>
    <source>
        <strain evidence="3">UH-Slu-Lm8-n1</strain>
    </source>
</reference>
<feature type="compositionally biased region" description="Basic residues" evidence="1">
    <location>
        <begin position="1"/>
        <end position="18"/>
    </location>
</feature>
<feature type="region of interest" description="Disordered" evidence="1">
    <location>
        <begin position="1"/>
        <end position="23"/>
    </location>
</feature>
<evidence type="ECO:0008006" key="4">
    <source>
        <dbReference type="Google" id="ProtNLM"/>
    </source>
</evidence>
<evidence type="ECO:0000313" key="2">
    <source>
        <dbReference type="EMBL" id="KIK32889.1"/>
    </source>
</evidence>
<proteinExistence type="predicted"/>
<name>A0A0D0A3T7_9AGAM</name>
<organism evidence="2 3">
    <name type="scientific">Suillus luteus UH-Slu-Lm8-n1</name>
    <dbReference type="NCBI Taxonomy" id="930992"/>
    <lineage>
        <taxon>Eukaryota</taxon>
        <taxon>Fungi</taxon>
        <taxon>Dikarya</taxon>
        <taxon>Basidiomycota</taxon>
        <taxon>Agaricomycotina</taxon>
        <taxon>Agaricomycetes</taxon>
        <taxon>Agaricomycetidae</taxon>
        <taxon>Boletales</taxon>
        <taxon>Suillineae</taxon>
        <taxon>Suillaceae</taxon>
        <taxon>Suillus</taxon>
    </lineage>
</organism>
<evidence type="ECO:0000256" key="1">
    <source>
        <dbReference type="SAM" id="MobiDB-lite"/>
    </source>
</evidence>
<dbReference type="EMBL" id="KN836085">
    <property type="protein sequence ID" value="KIK32889.1"/>
    <property type="molecule type" value="Genomic_DNA"/>
</dbReference>
<evidence type="ECO:0000313" key="3">
    <source>
        <dbReference type="Proteomes" id="UP000054485"/>
    </source>
</evidence>
<dbReference type="InParanoid" id="A0A0D0A3T7"/>
<sequence length="104" mass="11812">MALRTRHAPLHHHLHRIGKVPSPHCPHCPDTNETVPHLLLDCPSYRRDRHALTAALGRKASSLPFLLSDPLATQPLVRFLNATGRFRKTFGEIPIPRPLPDQRR</sequence>
<dbReference type="AlphaFoldDB" id="A0A0D0A3T7"/>
<reference evidence="2 3" key="1">
    <citation type="submission" date="2014-04" db="EMBL/GenBank/DDBJ databases">
        <authorList>
            <consortium name="DOE Joint Genome Institute"/>
            <person name="Kuo A."/>
            <person name="Ruytinx J."/>
            <person name="Rineau F."/>
            <person name="Colpaert J."/>
            <person name="Kohler A."/>
            <person name="Nagy L.G."/>
            <person name="Floudas D."/>
            <person name="Copeland A."/>
            <person name="Barry K.W."/>
            <person name="Cichocki N."/>
            <person name="Veneault-Fourrey C."/>
            <person name="LaButti K."/>
            <person name="Lindquist E.A."/>
            <person name="Lipzen A."/>
            <person name="Lundell T."/>
            <person name="Morin E."/>
            <person name="Murat C."/>
            <person name="Sun H."/>
            <person name="Tunlid A."/>
            <person name="Henrissat B."/>
            <person name="Grigoriev I.V."/>
            <person name="Hibbett D.S."/>
            <person name="Martin F."/>
            <person name="Nordberg H.P."/>
            <person name="Cantor M.N."/>
            <person name="Hua S.X."/>
        </authorList>
    </citation>
    <scope>NUCLEOTIDE SEQUENCE [LARGE SCALE GENOMIC DNA]</scope>
    <source>
        <strain evidence="2 3">UH-Slu-Lm8-n1</strain>
    </source>
</reference>
<protein>
    <recommendedName>
        <fullName evidence="4">Reverse transcriptase zinc-binding domain-containing protein</fullName>
    </recommendedName>
</protein>
<keyword evidence="3" id="KW-1185">Reference proteome</keyword>
<dbReference type="HOGENOM" id="CLU_146165_1_0_1"/>